<accession>A0A517TAP9</accession>
<name>A0A517TAP9_9PLAN</name>
<protein>
    <submittedName>
        <fullName evidence="2">N-acetylneuraminate epimerase</fullName>
        <ecNumber evidence="2">5.1.3.24</ecNumber>
    </submittedName>
</protein>
<dbReference type="Gene3D" id="2.120.10.80">
    <property type="entry name" value="Kelch-type beta propeller"/>
    <property type="match status" value="2"/>
</dbReference>
<dbReference type="InterPro" id="IPR006652">
    <property type="entry name" value="Kelch_1"/>
</dbReference>
<keyword evidence="1" id="KW-0732">Signal</keyword>
<dbReference type="Proteomes" id="UP000319976">
    <property type="component" value="Chromosome"/>
</dbReference>
<evidence type="ECO:0000313" key="2">
    <source>
        <dbReference type="EMBL" id="QDT65448.1"/>
    </source>
</evidence>
<dbReference type="RefSeq" id="WP_231734018.1">
    <property type="nucleotide sequence ID" value="NZ_CP036316.1"/>
</dbReference>
<organism evidence="2 3">
    <name type="scientific">Calycomorphotria hydatis</name>
    <dbReference type="NCBI Taxonomy" id="2528027"/>
    <lineage>
        <taxon>Bacteria</taxon>
        <taxon>Pseudomonadati</taxon>
        <taxon>Planctomycetota</taxon>
        <taxon>Planctomycetia</taxon>
        <taxon>Planctomycetales</taxon>
        <taxon>Planctomycetaceae</taxon>
        <taxon>Calycomorphotria</taxon>
    </lineage>
</organism>
<dbReference type="SMART" id="SM00612">
    <property type="entry name" value="Kelch"/>
    <property type="match status" value="3"/>
</dbReference>
<dbReference type="SUPFAM" id="SSF117281">
    <property type="entry name" value="Kelch motif"/>
    <property type="match status" value="1"/>
</dbReference>
<proteinExistence type="predicted"/>
<sequence length="346" mass="37894" precursor="true">MSLNLYIALLLASLALFASTLHAAENITVSSDDVSRSESDAKPSKTFPDLPKGTTSFGACVSDGYLYTYGGQQGAAHHYSTSSQSDEFLRLNLRDPQEWKTLPSGPKLQGLAMVAHDGLIYRLGGFTALNAEGEEHQLQSRTDVAIYDPKVGEWREATPLPEPRSSFDAVVLDGKLYVAGGWNMQPDADSDWHDTAWVADLSKGKLKWESLPTPPFVRRAVALAAHDGKVWVIGGMQSEGGPTKDVNVFDPHNNSWSKGPELWGEKSLEGFGPAAWSLEGSLYATTISGKLQRLNTEDGTWDVVRELERPRFFHRMLPLDDRSFIAVGGGSMQDGRFTELDVIPLP</sequence>
<dbReference type="Pfam" id="PF24681">
    <property type="entry name" value="Kelch_KLHDC2_KLHL20_DRC7"/>
    <property type="match status" value="1"/>
</dbReference>
<dbReference type="KEGG" id="chya:V22_27010"/>
<dbReference type="EC" id="5.1.3.24" evidence="2"/>
<dbReference type="InterPro" id="IPR015915">
    <property type="entry name" value="Kelch-typ_b-propeller"/>
</dbReference>
<feature type="signal peptide" evidence="1">
    <location>
        <begin position="1"/>
        <end position="23"/>
    </location>
</feature>
<keyword evidence="2" id="KW-0413">Isomerase</keyword>
<evidence type="ECO:0000256" key="1">
    <source>
        <dbReference type="SAM" id="SignalP"/>
    </source>
</evidence>
<dbReference type="AlphaFoldDB" id="A0A517TAP9"/>
<gene>
    <name evidence="2" type="primary">nanM</name>
    <name evidence="2" type="ORF">V22_27010</name>
</gene>
<dbReference type="PANTHER" id="PTHR45632">
    <property type="entry name" value="LD33804P"/>
    <property type="match status" value="1"/>
</dbReference>
<reference evidence="2 3" key="1">
    <citation type="submission" date="2019-02" db="EMBL/GenBank/DDBJ databases">
        <title>Deep-cultivation of Planctomycetes and their phenomic and genomic characterization uncovers novel biology.</title>
        <authorList>
            <person name="Wiegand S."/>
            <person name="Jogler M."/>
            <person name="Boedeker C."/>
            <person name="Pinto D."/>
            <person name="Vollmers J."/>
            <person name="Rivas-Marin E."/>
            <person name="Kohn T."/>
            <person name="Peeters S.H."/>
            <person name="Heuer A."/>
            <person name="Rast P."/>
            <person name="Oberbeckmann S."/>
            <person name="Bunk B."/>
            <person name="Jeske O."/>
            <person name="Meyerdierks A."/>
            <person name="Storesund J.E."/>
            <person name="Kallscheuer N."/>
            <person name="Luecker S."/>
            <person name="Lage O.M."/>
            <person name="Pohl T."/>
            <person name="Merkel B.J."/>
            <person name="Hornburger P."/>
            <person name="Mueller R.-W."/>
            <person name="Bruemmer F."/>
            <person name="Labrenz M."/>
            <person name="Spormann A.M."/>
            <person name="Op den Camp H."/>
            <person name="Overmann J."/>
            <person name="Amann R."/>
            <person name="Jetten M.S.M."/>
            <person name="Mascher T."/>
            <person name="Medema M.H."/>
            <person name="Devos D.P."/>
            <person name="Kaster A.-K."/>
            <person name="Ovreas L."/>
            <person name="Rohde M."/>
            <person name="Galperin M.Y."/>
            <person name="Jogler C."/>
        </authorList>
    </citation>
    <scope>NUCLEOTIDE SEQUENCE [LARGE SCALE GENOMIC DNA]</scope>
    <source>
        <strain evidence="2 3">V22</strain>
    </source>
</reference>
<keyword evidence="3" id="KW-1185">Reference proteome</keyword>
<feature type="chain" id="PRO_5021939467" evidence="1">
    <location>
        <begin position="24"/>
        <end position="346"/>
    </location>
</feature>
<dbReference type="GO" id="GO:0016853">
    <property type="term" value="F:isomerase activity"/>
    <property type="evidence" value="ECO:0007669"/>
    <property type="project" value="UniProtKB-KW"/>
</dbReference>
<evidence type="ECO:0000313" key="3">
    <source>
        <dbReference type="Proteomes" id="UP000319976"/>
    </source>
</evidence>
<dbReference type="EMBL" id="CP036316">
    <property type="protein sequence ID" value="QDT65448.1"/>
    <property type="molecule type" value="Genomic_DNA"/>
</dbReference>